<protein>
    <submittedName>
        <fullName evidence="1">Uncharacterized protein</fullName>
    </submittedName>
</protein>
<gene>
    <name evidence="1" type="ORF">L227DRAFT_248323</name>
</gene>
<keyword evidence="2" id="KW-1185">Reference proteome</keyword>
<accession>A0A5C2S032</accession>
<sequence>MSQITSSLLTPRISLKFVHSWARLSAISRSKPRRTCLSTRRPYTANNPMKCIRNRKERWTSTTNLCCLRKRCGEQAPPLRLHLPRRRPPPLVALLRIRDALLPRYLPELRTLRWIHCARIQRTSPNCRPCTRPTIRTFRSESLSSSIHFPRLPCLPESRTPAPGKLNGCMVEFRTRTQCSNPIPPCRRGCTTLTMLLTTVTLPSSGEASVTSMAPSGHTFSGHLFPLVIILDTYSSNTLTTLSILIIIPSHRIPLHSFPFSNLHIFTRIISN</sequence>
<evidence type="ECO:0000313" key="2">
    <source>
        <dbReference type="Proteomes" id="UP000313359"/>
    </source>
</evidence>
<dbReference type="AlphaFoldDB" id="A0A5C2S032"/>
<name>A0A5C2S032_9APHY</name>
<evidence type="ECO:0000313" key="1">
    <source>
        <dbReference type="EMBL" id="RPD56641.1"/>
    </source>
</evidence>
<proteinExistence type="predicted"/>
<organism evidence="1 2">
    <name type="scientific">Lentinus tigrinus ALCF2SS1-6</name>
    <dbReference type="NCBI Taxonomy" id="1328759"/>
    <lineage>
        <taxon>Eukaryota</taxon>
        <taxon>Fungi</taxon>
        <taxon>Dikarya</taxon>
        <taxon>Basidiomycota</taxon>
        <taxon>Agaricomycotina</taxon>
        <taxon>Agaricomycetes</taxon>
        <taxon>Polyporales</taxon>
        <taxon>Polyporaceae</taxon>
        <taxon>Lentinus</taxon>
    </lineage>
</organism>
<reference evidence="1" key="1">
    <citation type="journal article" date="2018" name="Genome Biol. Evol.">
        <title>Genomics and development of Lentinus tigrinus, a white-rot wood-decaying mushroom with dimorphic fruiting bodies.</title>
        <authorList>
            <person name="Wu B."/>
            <person name="Xu Z."/>
            <person name="Knudson A."/>
            <person name="Carlson A."/>
            <person name="Chen N."/>
            <person name="Kovaka S."/>
            <person name="LaButti K."/>
            <person name="Lipzen A."/>
            <person name="Pennachio C."/>
            <person name="Riley R."/>
            <person name="Schakwitz W."/>
            <person name="Umezawa K."/>
            <person name="Ohm R.A."/>
            <person name="Grigoriev I.V."/>
            <person name="Nagy L.G."/>
            <person name="Gibbons J."/>
            <person name="Hibbett D."/>
        </authorList>
    </citation>
    <scope>NUCLEOTIDE SEQUENCE [LARGE SCALE GENOMIC DNA]</scope>
    <source>
        <strain evidence="1">ALCF2SS1-6</strain>
    </source>
</reference>
<dbReference type="Proteomes" id="UP000313359">
    <property type="component" value="Unassembled WGS sequence"/>
</dbReference>
<dbReference type="EMBL" id="ML122286">
    <property type="protein sequence ID" value="RPD56641.1"/>
    <property type="molecule type" value="Genomic_DNA"/>
</dbReference>